<sequence>MENSRRVVGTAGWSIPAAHKPSFPGSGSQLERYAARLSIVEINSSFHKPHRRQTYERWARSVPNHFRFSAKIPRAVTHERRLEDCDDLLDAFLGQIGGLGTKLSVLLVQLPPSLQFEPQTAENFFTMLRVKSDRRLVCEPRHPSWFEPEAGALLSRFQVGRVAADPAPVPAAAMPGGWRDLAYFRFHGAPRVYYSDYEAGQLLDIGRRLAEASVSEVWCIFNNTARGHALGNALSVDAAVRQMTFSSRNARPSATRSYPNAVQSIVR</sequence>
<dbReference type="PANTHER" id="PTHR30348">
    <property type="entry name" value="UNCHARACTERIZED PROTEIN YECE"/>
    <property type="match status" value="1"/>
</dbReference>
<accession>A0ABU8KKS5</accession>
<dbReference type="EMBL" id="JAPYKO010000034">
    <property type="protein sequence ID" value="MEI9406317.1"/>
    <property type="molecule type" value="Genomic_DNA"/>
</dbReference>
<comment type="caution">
    <text evidence="1">The sequence shown here is derived from an EMBL/GenBank/DDBJ whole genome shotgun (WGS) entry which is preliminary data.</text>
</comment>
<dbReference type="InterPro" id="IPR002763">
    <property type="entry name" value="DUF72"/>
</dbReference>
<evidence type="ECO:0000313" key="2">
    <source>
        <dbReference type="Proteomes" id="UP001366503"/>
    </source>
</evidence>
<name>A0ABU8KKS5_9HYPH</name>
<keyword evidence="2" id="KW-1185">Reference proteome</keyword>
<dbReference type="InterPro" id="IPR036520">
    <property type="entry name" value="UPF0759_sf"/>
</dbReference>
<dbReference type="Proteomes" id="UP001366503">
    <property type="component" value="Unassembled WGS sequence"/>
</dbReference>
<protein>
    <submittedName>
        <fullName evidence="1">DUF72 domain-containing protein</fullName>
    </submittedName>
</protein>
<organism evidence="1 2">
    <name type="scientific">Mesorhizobium argentiipisi</name>
    <dbReference type="NCBI Taxonomy" id="3015175"/>
    <lineage>
        <taxon>Bacteria</taxon>
        <taxon>Pseudomonadati</taxon>
        <taxon>Pseudomonadota</taxon>
        <taxon>Alphaproteobacteria</taxon>
        <taxon>Hyphomicrobiales</taxon>
        <taxon>Phyllobacteriaceae</taxon>
        <taxon>Mesorhizobium</taxon>
    </lineage>
</organism>
<gene>
    <name evidence="1" type="ORF">O7A05_29745</name>
</gene>
<dbReference type="Pfam" id="PF01904">
    <property type="entry name" value="DUF72"/>
    <property type="match status" value="1"/>
</dbReference>
<dbReference type="SUPFAM" id="SSF117396">
    <property type="entry name" value="TM1631-like"/>
    <property type="match status" value="1"/>
</dbReference>
<evidence type="ECO:0000313" key="1">
    <source>
        <dbReference type="EMBL" id="MEI9406317.1"/>
    </source>
</evidence>
<dbReference type="PANTHER" id="PTHR30348:SF14">
    <property type="entry name" value="BLR8050 PROTEIN"/>
    <property type="match status" value="1"/>
</dbReference>
<dbReference type="Gene3D" id="3.20.20.410">
    <property type="entry name" value="Protein of unknown function UPF0759"/>
    <property type="match status" value="1"/>
</dbReference>
<proteinExistence type="predicted"/>
<reference evidence="1 2" key="1">
    <citation type="submission" date="2022-12" db="EMBL/GenBank/DDBJ databases">
        <authorList>
            <person name="Muema E."/>
        </authorList>
    </citation>
    <scope>NUCLEOTIDE SEQUENCE [LARGE SCALE GENOMIC DNA]</scope>
    <source>
        <strain evidence="2">1330</strain>
    </source>
</reference>